<reference evidence="1 2" key="1">
    <citation type="journal article" date="2014" name="Genome Announc.">
        <title>Draft Genome Sequence of Streptomyces fradiae ATCC 19609, a Strain Highly Sensitive to Antibiotics.</title>
        <authorList>
            <person name="Bekker O.B."/>
            <person name="Klimina K.M."/>
            <person name="Vatlin A.A."/>
            <person name="Zakharevich N.V."/>
            <person name="Kasianov A.S."/>
            <person name="Danilenko V.N."/>
        </authorList>
    </citation>
    <scope>NUCLEOTIDE SEQUENCE [LARGE SCALE GENOMIC DNA]</scope>
    <source>
        <strain evidence="1 2">ATCC 19609</strain>
    </source>
</reference>
<sequence>MTTTLAEWRARARAAREADRQVRRLYHLAYRVAPIGRILTNPDATADDIAYATTRIPRASAAAARLLTRPGVAEHPETPYALSFLTTAEHALTAPSTQLLKTANAARAAAAAASTNNDDLRCVLFGDIEDRCRYLVAAAPGGWTRHEHAASEAVLDLAARWGLSLSPRPADDYQPSVPAYIAREVARRAGIRARCAAGIRCTRTTCLAYGAVWTHDGTGQGPFLCSGCIPAANAERAARGFAPTLRAVPGGVPAGARYSVTFYNGSGSGRRTVSCTTPQEAQFTAETVRPFNNTGYTIHVTS</sequence>
<evidence type="ECO:0000313" key="1">
    <source>
        <dbReference type="EMBL" id="RKM92571.1"/>
    </source>
</evidence>
<dbReference type="EMBL" id="JNAD02000013">
    <property type="protein sequence ID" value="RKM92571.1"/>
    <property type="molecule type" value="Genomic_DNA"/>
</dbReference>
<gene>
    <name evidence="1" type="ORF">SFRA_024590</name>
</gene>
<accession>A0A3M8EX03</accession>
<dbReference type="RefSeq" id="WP_050363532.1">
    <property type="nucleotide sequence ID" value="NZ_JNAD02000013.1"/>
</dbReference>
<keyword evidence="2" id="KW-1185">Reference proteome</keyword>
<protein>
    <submittedName>
        <fullName evidence="1">Uncharacterized protein</fullName>
    </submittedName>
</protein>
<organism evidence="1 2">
    <name type="scientific">Streptomyces xinghaiensis</name>
    <dbReference type="NCBI Taxonomy" id="1038928"/>
    <lineage>
        <taxon>Bacteria</taxon>
        <taxon>Bacillati</taxon>
        <taxon>Actinomycetota</taxon>
        <taxon>Actinomycetes</taxon>
        <taxon>Kitasatosporales</taxon>
        <taxon>Streptomycetaceae</taxon>
        <taxon>Streptomyces</taxon>
    </lineage>
</organism>
<dbReference type="OrthoDB" id="4337649at2"/>
<evidence type="ECO:0000313" key="2">
    <source>
        <dbReference type="Proteomes" id="UP000028058"/>
    </source>
</evidence>
<dbReference type="AlphaFoldDB" id="A0A3M8EX03"/>
<name>A0A3M8EX03_9ACTN</name>
<comment type="caution">
    <text evidence="1">The sequence shown here is derived from an EMBL/GenBank/DDBJ whole genome shotgun (WGS) entry which is preliminary data.</text>
</comment>
<proteinExistence type="predicted"/>
<dbReference type="Proteomes" id="UP000028058">
    <property type="component" value="Unassembled WGS sequence"/>
</dbReference>